<dbReference type="InterPro" id="IPR010297">
    <property type="entry name" value="DUF900_hydrolase"/>
</dbReference>
<sequence>MESSPSKQNKGIGGGFGGLGSEQRQSERGSREERVLSQMAEPRFPHTKAVKWWKEALSEPLPFSSTNVNLKDTLPYMEGRKSLRRFRGAYQKTRPALAWFMFLLLLALWTYRGSQVTSQSVSASFQLSLGFGTATRFEYIVLLVLVLFYMLASIRLMTQYNLAYSWVITTVFVLLSIGDVAVAAAYPTYAEQAIVLRDSLLALFLLVQAAYLLVAYVLRHWVPYLQMRGWFLVKISLLDEKAAMPLEEVATAIPRDPAYRAVREMGYVASSAFTYVQVLMPAFRLCVFRKETISYSGEVDSENRPHGYGLWYDSHWHGETLEGWWVHGVPTAPFKSRETGSGSGFRSLRIPYVRCRRDDVRELRLLPAFGPITVGVATAECSVSGFFFRDYPIVRFLEGPVSPLELPDKDTGKGGGRAVRRVPVARIAAGLKWMLGQLFSLPMEDQSSSVVITADPVLGLRAGGFYQSDDAAKGADAIPSMRLRAAPANDQDAEHGDDSSAELQPPEGPTPPSRPGSGIMAAKAAAPAPRPAFTGDIEIDGWRSCYAPEHREAILYIHGYNSPTDWGVKGLGQLMALGSFPSYLKPFVFSWPTGKLWAFLAAKRASVAEETTDALVDTVKGFDAAGFKRLHILTHSMGVRTLTAALPKLVSLVSGTRDPEGGSPRRPGAGGETSDAASFPGGLTISTVTLLNPEHGLVDFIRSCAQPLRVLSPVVTIYGDLRDTALFGASLWNSLDATFLQRAPKKADESDMPSVGADPDTTCCCGTIIYERSLGKNIYNIKGPYGETFDIDVIDTTFLEANVHSVRHNAFSLNRDIVEDLRDIMTTQRRAAQRQRLEPRGGNVFSFMVAPSYVVQPSQ</sequence>
<keyword evidence="2 3" id="KW-0812">Transmembrane</keyword>
<feature type="compositionally biased region" description="Gly residues" evidence="1">
    <location>
        <begin position="11"/>
        <end position="20"/>
    </location>
</feature>
<dbReference type="AlphaFoldDB" id="A0A061RZQ3"/>
<feature type="region of interest" description="Disordered" evidence="1">
    <location>
        <begin position="653"/>
        <end position="677"/>
    </location>
</feature>
<feature type="transmembrane region" description="Helical" evidence="2">
    <location>
        <begin position="93"/>
        <end position="111"/>
    </location>
</feature>
<dbReference type="EMBL" id="GBEZ01009487">
    <property type="protein sequence ID" value="JAC76105.1"/>
    <property type="molecule type" value="Transcribed_RNA"/>
</dbReference>
<accession>A0A061RZQ3</accession>
<keyword evidence="2" id="KW-1133">Transmembrane helix</keyword>
<organism evidence="3">
    <name type="scientific">Tetraselmis sp. GSL018</name>
    <dbReference type="NCBI Taxonomy" id="582737"/>
    <lineage>
        <taxon>Eukaryota</taxon>
        <taxon>Viridiplantae</taxon>
        <taxon>Chlorophyta</taxon>
        <taxon>core chlorophytes</taxon>
        <taxon>Chlorodendrophyceae</taxon>
        <taxon>Chlorodendrales</taxon>
        <taxon>Chlorodendraceae</taxon>
        <taxon>Tetraselmis</taxon>
    </lineage>
</organism>
<proteinExistence type="predicted"/>
<name>A0A061RZQ3_9CHLO</name>
<feature type="compositionally biased region" description="Low complexity" evidence="1">
    <location>
        <begin position="515"/>
        <end position="527"/>
    </location>
</feature>
<evidence type="ECO:0000313" key="3">
    <source>
        <dbReference type="EMBL" id="JAC76105.1"/>
    </source>
</evidence>
<reference evidence="3" key="1">
    <citation type="submission" date="2014-05" db="EMBL/GenBank/DDBJ databases">
        <title>The transcriptome of the halophilic microalga Tetraselmis sp. GSL018 isolated from the Great Salt Lake, Utah.</title>
        <authorList>
            <person name="Jinkerson R.E."/>
            <person name="D'Adamo S."/>
            <person name="Posewitz M.C."/>
        </authorList>
    </citation>
    <scope>NUCLEOTIDE SEQUENCE</scope>
    <source>
        <strain evidence="3">GSL018</strain>
    </source>
</reference>
<feature type="transmembrane region" description="Helical" evidence="2">
    <location>
        <begin position="163"/>
        <end position="187"/>
    </location>
</feature>
<evidence type="ECO:0000256" key="1">
    <source>
        <dbReference type="SAM" id="MobiDB-lite"/>
    </source>
</evidence>
<feature type="region of interest" description="Disordered" evidence="1">
    <location>
        <begin position="1"/>
        <end position="37"/>
    </location>
</feature>
<gene>
    <name evidence="3" type="ORF">TSPGSL018_21156</name>
</gene>
<feature type="transmembrane region" description="Helical" evidence="2">
    <location>
        <begin position="199"/>
        <end position="218"/>
    </location>
</feature>
<feature type="compositionally biased region" description="Basic and acidic residues" evidence="1">
    <location>
        <begin position="24"/>
        <end position="35"/>
    </location>
</feature>
<dbReference type="PANTHER" id="PTHR36513:SF1">
    <property type="entry name" value="TRANSMEMBRANE PROTEIN"/>
    <property type="match status" value="1"/>
</dbReference>
<feature type="transmembrane region" description="Helical" evidence="2">
    <location>
        <begin position="131"/>
        <end position="151"/>
    </location>
</feature>
<evidence type="ECO:0000256" key="2">
    <source>
        <dbReference type="SAM" id="Phobius"/>
    </source>
</evidence>
<feature type="region of interest" description="Disordered" evidence="1">
    <location>
        <begin position="487"/>
        <end position="527"/>
    </location>
</feature>
<keyword evidence="2" id="KW-0472">Membrane</keyword>
<dbReference type="PANTHER" id="PTHR36513">
    <property type="entry name" value="ABC TRANSMEMBRANE TYPE-1 DOMAIN-CONTAINING PROTEIN"/>
    <property type="match status" value="1"/>
</dbReference>
<protein>
    <submittedName>
        <fullName evidence="3">Transmembrane protein</fullName>
    </submittedName>
</protein>
<dbReference type="Pfam" id="PF05990">
    <property type="entry name" value="DUF900"/>
    <property type="match status" value="1"/>
</dbReference>